<evidence type="ECO:0000313" key="1">
    <source>
        <dbReference type="EMBL" id="KAF4032785.1"/>
    </source>
</evidence>
<accession>A0A833ST28</accession>
<name>A0A833ST28_PHYIN</name>
<protein>
    <submittedName>
        <fullName evidence="1">Uncharacterized protein</fullName>
    </submittedName>
</protein>
<dbReference type="EMBL" id="WSZM01000463">
    <property type="protein sequence ID" value="KAF4032785.1"/>
    <property type="molecule type" value="Genomic_DNA"/>
</dbReference>
<dbReference type="Proteomes" id="UP000602510">
    <property type="component" value="Unassembled WGS sequence"/>
</dbReference>
<keyword evidence="2" id="KW-1185">Reference proteome</keyword>
<organism evidence="1 2">
    <name type="scientific">Phytophthora infestans</name>
    <name type="common">Potato late blight agent</name>
    <name type="synonym">Botrytis infestans</name>
    <dbReference type="NCBI Taxonomy" id="4787"/>
    <lineage>
        <taxon>Eukaryota</taxon>
        <taxon>Sar</taxon>
        <taxon>Stramenopiles</taxon>
        <taxon>Oomycota</taxon>
        <taxon>Peronosporomycetes</taxon>
        <taxon>Peronosporales</taxon>
        <taxon>Peronosporaceae</taxon>
        <taxon>Phytophthora</taxon>
    </lineage>
</organism>
<evidence type="ECO:0000313" key="2">
    <source>
        <dbReference type="Proteomes" id="UP000602510"/>
    </source>
</evidence>
<reference evidence="1" key="1">
    <citation type="submission" date="2020-04" db="EMBL/GenBank/DDBJ databases">
        <title>Hybrid Assembly of Korean Phytophthora infestans isolates.</title>
        <authorList>
            <person name="Prokchorchik M."/>
            <person name="Lee Y."/>
            <person name="Seo J."/>
            <person name="Cho J.-H."/>
            <person name="Park Y.-E."/>
            <person name="Jang D.-C."/>
            <person name="Im J.-S."/>
            <person name="Choi J.-G."/>
            <person name="Park H.-J."/>
            <person name="Lee G.-B."/>
            <person name="Lee Y.-G."/>
            <person name="Hong S.-Y."/>
            <person name="Cho K."/>
            <person name="Sohn K.H."/>
        </authorList>
    </citation>
    <scope>NUCLEOTIDE SEQUENCE</scope>
    <source>
        <strain evidence="1">KR_1_A1</strain>
    </source>
</reference>
<dbReference type="AlphaFoldDB" id="A0A833ST28"/>
<gene>
    <name evidence="1" type="ORF">GN244_ATG15294</name>
</gene>
<sequence length="61" mass="7015">MARCQRPFLQLTAFSRQIQTREGPCAAPAFFSRYVRRRKRDTISKSVLNGFVYGCMKRGGV</sequence>
<proteinExistence type="predicted"/>
<comment type="caution">
    <text evidence="1">The sequence shown here is derived from an EMBL/GenBank/DDBJ whole genome shotgun (WGS) entry which is preliminary data.</text>
</comment>